<dbReference type="Gene3D" id="3.40.50.720">
    <property type="entry name" value="NAD(P)-binding Rossmann-like Domain"/>
    <property type="match status" value="1"/>
</dbReference>
<keyword evidence="2" id="KW-0560">Oxidoreductase</keyword>
<keyword evidence="6" id="KW-1185">Reference proteome</keyword>
<dbReference type="PANTHER" id="PTHR43391">
    <property type="entry name" value="RETINOL DEHYDROGENASE-RELATED"/>
    <property type="match status" value="1"/>
</dbReference>
<dbReference type="InterPro" id="IPR036291">
    <property type="entry name" value="NAD(P)-bd_dom_sf"/>
</dbReference>
<organism evidence="5 6">
    <name type="scientific">Litorivivens lipolytica</name>
    <dbReference type="NCBI Taxonomy" id="1524264"/>
    <lineage>
        <taxon>Bacteria</taxon>
        <taxon>Pseudomonadati</taxon>
        <taxon>Pseudomonadota</taxon>
        <taxon>Gammaproteobacteria</taxon>
        <taxon>Litorivivens</taxon>
    </lineage>
</organism>
<dbReference type="CDD" id="cd05233">
    <property type="entry name" value="SDR_c"/>
    <property type="match status" value="1"/>
</dbReference>
<evidence type="ECO:0000259" key="4">
    <source>
        <dbReference type="SMART" id="SM00822"/>
    </source>
</evidence>
<dbReference type="GO" id="GO:0016491">
    <property type="term" value="F:oxidoreductase activity"/>
    <property type="evidence" value="ECO:0007669"/>
    <property type="project" value="UniProtKB-KW"/>
</dbReference>
<name>A0A7W4Z582_9GAMM</name>
<dbReference type="Pfam" id="PF00106">
    <property type="entry name" value="adh_short"/>
    <property type="match status" value="1"/>
</dbReference>
<evidence type="ECO:0000313" key="6">
    <source>
        <dbReference type="Proteomes" id="UP000537130"/>
    </source>
</evidence>
<comment type="similarity">
    <text evidence="1 3">Belongs to the short-chain dehydrogenases/reductases (SDR) family.</text>
</comment>
<feature type="domain" description="Ketoreductase" evidence="4">
    <location>
        <begin position="6"/>
        <end position="189"/>
    </location>
</feature>
<protein>
    <submittedName>
        <fullName evidence="5">NAD(P)-dependent dehydrogenase (Short-subunit alcohol dehydrogenase family)</fullName>
    </submittedName>
</protein>
<dbReference type="Proteomes" id="UP000537130">
    <property type="component" value="Unassembled WGS sequence"/>
</dbReference>
<gene>
    <name evidence="5" type="ORF">FHR99_001460</name>
</gene>
<dbReference type="PROSITE" id="PS00061">
    <property type="entry name" value="ADH_SHORT"/>
    <property type="match status" value="1"/>
</dbReference>
<dbReference type="PRINTS" id="PR00080">
    <property type="entry name" value="SDRFAMILY"/>
</dbReference>
<dbReference type="InterPro" id="IPR057326">
    <property type="entry name" value="KR_dom"/>
</dbReference>
<dbReference type="EMBL" id="JACHWY010000001">
    <property type="protein sequence ID" value="MBB3047224.1"/>
    <property type="molecule type" value="Genomic_DNA"/>
</dbReference>
<evidence type="ECO:0000256" key="3">
    <source>
        <dbReference type="RuleBase" id="RU000363"/>
    </source>
</evidence>
<dbReference type="PANTHER" id="PTHR43391:SF82">
    <property type="entry name" value="OXIDOREDUCTASE SADH-RELATED"/>
    <property type="match status" value="1"/>
</dbReference>
<dbReference type="SUPFAM" id="SSF51735">
    <property type="entry name" value="NAD(P)-binding Rossmann-fold domains"/>
    <property type="match status" value="1"/>
</dbReference>
<dbReference type="InterPro" id="IPR020904">
    <property type="entry name" value="Sc_DH/Rdtase_CS"/>
</dbReference>
<dbReference type="RefSeq" id="WP_183409860.1">
    <property type="nucleotide sequence ID" value="NZ_JACHWY010000001.1"/>
</dbReference>
<accession>A0A7W4Z582</accession>
<dbReference type="SMART" id="SM00822">
    <property type="entry name" value="PKS_KR"/>
    <property type="match status" value="1"/>
</dbReference>
<dbReference type="InterPro" id="IPR002347">
    <property type="entry name" value="SDR_fam"/>
</dbReference>
<dbReference type="PRINTS" id="PR00081">
    <property type="entry name" value="GDHRDH"/>
</dbReference>
<proteinExistence type="inferred from homology"/>
<reference evidence="5 6" key="1">
    <citation type="submission" date="2020-08" db="EMBL/GenBank/DDBJ databases">
        <title>Genomic Encyclopedia of Type Strains, Phase III (KMG-III): the genomes of soil and plant-associated and newly described type strains.</title>
        <authorList>
            <person name="Whitman W."/>
        </authorList>
    </citation>
    <scope>NUCLEOTIDE SEQUENCE [LARGE SCALE GENOMIC DNA]</scope>
    <source>
        <strain evidence="5 6">CECT 8654</strain>
    </source>
</reference>
<comment type="caution">
    <text evidence="5">The sequence shown here is derived from an EMBL/GenBank/DDBJ whole genome shotgun (WGS) entry which is preliminary data.</text>
</comment>
<evidence type="ECO:0000256" key="1">
    <source>
        <dbReference type="ARBA" id="ARBA00006484"/>
    </source>
</evidence>
<sequence>MKPSAPVVAISGAASGIGRALAHHYASRGARLSLSDVSTLEVVAGECRLRGAADVLCATVDVSNRHQVQAWAERSQRHFGVINIVINNAGVNLSGCFEQMEREDFHWQMDINFWGVVNGCEAFLPWLKQAPWGHVVNVSSLFGLIAMPNQSAYNASKFAVKGFTESLALEMAQSSYNIQVSTVHPGGIQTNIVNSARFGCPQKGVLDIDEAKQTFNTKLARTTAAEAAAIIVKGIEQRKRRILVGRDARALDVVQRLLPALYQRLVLRYVP</sequence>
<evidence type="ECO:0000256" key="2">
    <source>
        <dbReference type="ARBA" id="ARBA00023002"/>
    </source>
</evidence>
<evidence type="ECO:0000313" key="5">
    <source>
        <dbReference type="EMBL" id="MBB3047224.1"/>
    </source>
</evidence>
<dbReference type="AlphaFoldDB" id="A0A7W4Z582"/>